<sequence>MSRPVLTDHAVRHLLTRHARHGIDVRRAHVVADLTPGLSSAAIVRVDLGGETAWGRTVVLKAYGPATGADDFRQDTPEALREAAVYRTGIVEQLTARITTPALRAADTSEDGVHLWLEDVADHLTTVWTTETAAQAITAISQLHTARHPALETELPEETEEFDAFRHHVPAALALVAADQDTRSAGTPVLTAADARLGILLLGRAADFAKELRDAPAVFQHGDFHIDNAGRLPDGRFLLIDWAQAGRAPVGADIAVFLSNYRARGGHSGTLTQHGFDAEMTDVYCEGLRAGGADEALVRTARRVIDLWAVSWAVQVRLGPGLAAASDPRLPEGTREGIARDIREGLARARTAAERLRIAVDDIPADGTAVDAAAANSELSTDPGTSAGGHESED</sequence>
<accession>A0ABN3X6A2</accession>
<protein>
    <recommendedName>
        <fullName evidence="2">Aminoglycoside phosphotransferase domain-containing protein</fullName>
    </recommendedName>
</protein>
<dbReference type="Pfam" id="PF01636">
    <property type="entry name" value="APH"/>
    <property type="match status" value="1"/>
</dbReference>
<gene>
    <name evidence="3" type="ORF">GCM10010446_26390</name>
</gene>
<dbReference type="InterPro" id="IPR011009">
    <property type="entry name" value="Kinase-like_dom_sf"/>
</dbReference>
<reference evidence="3 4" key="1">
    <citation type="journal article" date="2019" name="Int. J. Syst. Evol. Microbiol.">
        <title>The Global Catalogue of Microorganisms (GCM) 10K type strain sequencing project: providing services to taxonomists for standard genome sequencing and annotation.</title>
        <authorList>
            <consortium name="The Broad Institute Genomics Platform"/>
            <consortium name="The Broad Institute Genome Sequencing Center for Infectious Disease"/>
            <person name="Wu L."/>
            <person name="Ma J."/>
        </authorList>
    </citation>
    <scope>NUCLEOTIDE SEQUENCE [LARGE SCALE GENOMIC DNA]</scope>
    <source>
        <strain evidence="3 4">JCM 9088</strain>
    </source>
</reference>
<proteinExistence type="predicted"/>
<evidence type="ECO:0000313" key="3">
    <source>
        <dbReference type="EMBL" id="GAA2939740.1"/>
    </source>
</evidence>
<keyword evidence="4" id="KW-1185">Reference proteome</keyword>
<dbReference type="EMBL" id="BAAAUD010000026">
    <property type="protein sequence ID" value="GAA2939740.1"/>
    <property type="molecule type" value="Genomic_DNA"/>
</dbReference>
<evidence type="ECO:0000313" key="4">
    <source>
        <dbReference type="Proteomes" id="UP001500403"/>
    </source>
</evidence>
<dbReference type="Proteomes" id="UP001500403">
    <property type="component" value="Unassembled WGS sequence"/>
</dbReference>
<organism evidence="3 4">
    <name type="scientific">Streptomyces enissocaesilis</name>
    <dbReference type="NCBI Taxonomy" id="332589"/>
    <lineage>
        <taxon>Bacteria</taxon>
        <taxon>Bacillati</taxon>
        <taxon>Actinomycetota</taxon>
        <taxon>Actinomycetes</taxon>
        <taxon>Kitasatosporales</taxon>
        <taxon>Streptomycetaceae</taxon>
        <taxon>Streptomyces</taxon>
        <taxon>Streptomyces rochei group</taxon>
    </lineage>
</organism>
<evidence type="ECO:0000259" key="2">
    <source>
        <dbReference type="Pfam" id="PF01636"/>
    </source>
</evidence>
<dbReference type="SUPFAM" id="SSF56112">
    <property type="entry name" value="Protein kinase-like (PK-like)"/>
    <property type="match status" value="1"/>
</dbReference>
<feature type="domain" description="Aminoglycoside phosphotransferase" evidence="2">
    <location>
        <begin position="110"/>
        <end position="265"/>
    </location>
</feature>
<name>A0ABN3X6A2_9ACTN</name>
<feature type="region of interest" description="Disordered" evidence="1">
    <location>
        <begin position="371"/>
        <end position="394"/>
    </location>
</feature>
<dbReference type="RefSeq" id="WP_344494656.1">
    <property type="nucleotide sequence ID" value="NZ_BAAAUD010000026.1"/>
</dbReference>
<comment type="caution">
    <text evidence="3">The sequence shown here is derived from an EMBL/GenBank/DDBJ whole genome shotgun (WGS) entry which is preliminary data.</text>
</comment>
<evidence type="ECO:0000256" key="1">
    <source>
        <dbReference type="SAM" id="MobiDB-lite"/>
    </source>
</evidence>
<dbReference type="Gene3D" id="3.90.1200.10">
    <property type="match status" value="1"/>
</dbReference>
<dbReference type="InterPro" id="IPR002575">
    <property type="entry name" value="Aminoglycoside_PTrfase"/>
</dbReference>